<sequence>MHKQLRHAPRGLANVADDALLKAFKPAHAVFCYRRNLFCLARNAFCNRRKAFYLARKPTKPGD</sequence>
<evidence type="ECO:0000313" key="1">
    <source>
        <dbReference type="EMBL" id="OAI02984.1"/>
    </source>
</evidence>
<organism evidence="1 2">
    <name type="scientific">Methylomonas methanica</name>
    <dbReference type="NCBI Taxonomy" id="421"/>
    <lineage>
        <taxon>Bacteria</taxon>
        <taxon>Pseudomonadati</taxon>
        <taxon>Pseudomonadota</taxon>
        <taxon>Gammaproteobacteria</taxon>
        <taxon>Methylococcales</taxon>
        <taxon>Methylococcaceae</taxon>
        <taxon>Methylomonas</taxon>
    </lineage>
</organism>
<dbReference type="Proteomes" id="UP000077763">
    <property type="component" value="Unassembled WGS sequence"/>
</dbReference>
<dbReference type="EMBL" id="LUUH01000060">
    <property type="protein sequence ID" value="OAI02984.1"/>
    <property type="molecule type" value="Genomic_DNA"/>
</dbReference>
<dbReference type="AlphaFoldDB" id="A0A177MBR4"/>
<reference evidence="1 2" key="1">
    <citation type="submission" date="2016-03" db="EMBL/GenBank/DDBJ databases">
        <authorList>
            <person name="Ploux O."/>
        </authorList>
    </citation>
    <scope>NUCLEOTIDE SEQUENCE [LARGE SCALE GENOMIC DNA]</scope>
    <source>
        <strain evidence="1 2">R-45371</strain>
    </source>
</reference>
<proteinExistence type="predicted"/>
<comment type="caution">
    <text evidence="1">The sequence shown here is derived from an EMBL/GenBank/DDBJ whole genome shotgun (WGS) entry which is preliminary data.</text>
</comment>
<protein>
    <submittedName>
        <fullName evidence="1">Uncharacterized protein</fullName>
    </submittedName>
</protein>
<evidence type="ECO:0000313" key="2">
    <source>
        <dbReference type="Proteomes" id="UP000077763"/>
    </source>
</evidence>
<accession>A0A177MBR4</accession>
<gene>
    <name evidence="1" type="ORF">A1353_15120</name>
</gene>
<name>A0A177MBR4_METMH</name>